<dbReference type="Gene3D" id="1.10.287.130">
    <property type="match status" value="1"/>
</dbReference>
<dbReference type="InterPro" id="IPR003594">
    <property type="entry name" value="HATPase_dom"/>
</dbReference>
<evidence type="ECO:0000313" key="17">
    <source>
        <dbReference type="Proteomes" id="UP000739411"/>
    </source>
</evidence>
<evidence type="ECO:0000256" key="9">
    <source>
        <dbReference type="ARBA" id="ARBA00058004"/>
    </source>
</evidence>
<comment type="catalytic activity">
    <reaction evidence="1">
        <text>ATP + protein L-histidine = ADP + protein N-phospho-L-histidine.</text>
        <dbReference type="EC" id="2.7.13.3"/>
    </reaction>
</comment>
<dbReference type="Pfam" id="PF00072">
    <property type="entry name" value="Response_reg"/>
    <property type="match status" value="2"/>
</dbReference>
<dbReference type="InterPro" id="IPR004358">
    <property type="entry name" value="Sig_transdc_His_kin-like_C"/>
</dbReference>
<dbReference type="InterPro" id="IPR003661">
    <property type="entry name" value="HisK_dim/P_dom"/>
</dbReference>
<dbReference type="Gene3D" id="3.30.565.10">
    <property type="entry name" value="Histidine kinase-like ATPase, C-terminal domain"/>
    <property type="match status" value="1"/>
</dbReference>
<protein>
    <recommendedName>
        <fullName evidence="11">Sensory/regulatory protein RpfC</fullName>
        <ecNumber evidence="2">2.7.13.3</ecNumber>
    </recommendedName>
    <alternativeName>
        <fullName evidence="12">Virulence sensor protein BvgS</fullName>
    </alternativeName>
</protein>
<gene>
    <name evidence="16" type="ORF">IPJ38_09235</name>
</gene>
<dbReference type="Proteomes" id="UP000739411">
    <property type="component" value="Unassembled WGS sequence"/>
</dbReference>
<dbReference type="SUPFAM" id="SSF52172">
    <property type="entry name" value="CheY-like"/>
    <property type="match status" value="2"/>
</dbReference>
<evidence type="ECO:0000256" key="8">
    <source>
        <dbReference type="ARBA" id="ARBA00023012"/>
    </source>
</evidence>
<evidence type="ECO:0000256" key="13">
    <source>
        <dbReference type="PROSITE-ProRule" id="PRU00169"/>
    </source>
</evidence>
<dbReference type="EC" id="2.7.13.3" evidence="2"/>
<evidence type="ECO:0000256" key="1">
    <source>
        <dbReference type="ARBA" id="ARBA00000085"/>
    </source>
</evidence>
<dbReference type="Pfam" id="PF00512">
    <property type="entry name" value="HisKA"/>
    <property type="match status" value="1"/>
</dbReference>
<feature type="domain" description="Response regulatory" evidence="15">
    <location>
        <begin position="282"/>
        <end position="403"/>
    </location>
</feature>
<dbReference type="Gene3D" id="3.40.50.2300">
    <property type="match status" value="2"/>
</dbReference>
<evidence type="ECO:0000256" key="3">
    <source>
        <dbReference type="ARBA" id="ARBA00022553"/>
    </source>
</evidence>
<dbReference type="SMART" id="SM00387">
    <property type="entry name" value="HATPase_c"/>
    <property type="match status" value="1"/>
</dbReference>
<dbReference type="InterPro" id="IPR036890">
    <property type="entry name" value="HATPase_C_sf"/>
</dbReference>
<evidence type="ECO:0000256" key="2">
    <source>
        <dbReference type="ARBA" id="ARBA00012438"/>
    </source>
</evidence>
<keyword evidence="7" id="KW-0067">ATP-binding</keyword>
<dbReference type="SMART" id="SM00448">
    <property type="entry name" value="REC"/>
    <property type="match status" value="2"/>
</dbReference>
<dbReference type="InterPro" id="IPR036097">
    <property type="entry name" value="HisK_dim/P_sf"/>
</dbReference>
<feature type="domain" description="Histidine kinase" evidence="14">
    <location>
        <begin position="45"/>
        <end position="265"/>
    </location>
</feature>
<evidence type="ECO:0000256" key="5">
    <source>
        <dbReference type="ARBA" id="ARBA00022741"/>
    </source>
</evidence>
<sequence length="556" mass="61068">MKTVDELERHCNHLEGLVAERTEQLSIAKVQAEVANIAKSSFLANMSHEIRTPMNAIIGMTYMLRRTVQSPAEHDKLGKIASAADHLLGVINDILDISKIEANKLVLESSTFEIEALLTRVTAMLMDRVHEKGLELVIDASAGLGVVNGDSTRLGQALLNLLSNAVKFTERGVITLRARVTEETANDVLMRFEVEDSGIGIQAEHLNRLFHAFEQADSSTTRRFGGTGLGLAITRRLAEMMGEAAGVESTPNSGSTFWITVRLGRAGVKSRSYLIPQLTGKRALVVDDNAATRLVQSQLVCMIGLECETAISGQEALESITNADRAGRPFDLVLLDLLMPDLDGIETLVHFKKMHLRHQPKAILVTASGNSQIIEDARKVGFAEVLLKPLAVAHLHDCLQRHVASILKQDTVAVTPAFSTPISSHEATLHQEYREARVLLVDDDLINREVGLIILGEIGWQIDVAANGQEAVDLVVANHYQLILMDMQMPVMNGLEATKIIRQMPNRQLIPILAMTANAFNEDRDACMKAGMNDFITKPVVPEKLFEVMLSLLRSH</sequence>
<accession>A0A935MT40</accession>
<evidence type="ECO:0000313" key="16">
    <source>
        <dbReference type="EMBL" id="MBK7415249.1"/>
    </source>
</evidence>
<dbReference type="Pfam" id="PF02518">
    <property type="entry name" value="HATPase_c"/>
    <property type="match status" value="1"/>
</dbReference>
<dbReference type="FunFam" id="3.30.565.10:FF:000010">
    <property type="entry name" value="Sensor histidine kinase RcsC"/>
    <property type="match status" value="1"/>
</dbReference>
<name>A0A935MT40_9RHOO</name>
<evidence type="ECO:0000256" key="12">
    <source>
        <dbReference type="ARBA" id="ARBA00070152"/>
    </source>
</evidence>
<dbReference type="PRINTS" id="PR00344">
    <property type="entry name" value="BCTRLSENSOR"/>
</dbReference>
<evidence type="ECO:0000256" key="4">
    <source>
        <dbReference type="ARBA" id="ARBA00022679"/>
    </source>
</evidence>
<dbReference type="PROSITE" id="PS50109">
    <property type="entry name" value="HIS_KIN"/>
    <property type="match status" value="1"/>
</dbReference>
<dbReference type="FunFam" id="1.10.287.130:FF:000002">
    <property type="entry name" value="Two-component osmosensing histidine kinase"/>
    <property type="match status" value="1"/>
</dbReference>
<dbReference type="InterPro" id="IPR001789">
    <property type="entry name" value="Sig_transdc_resp-reg_receiver"/>
</dbReference>
<keyword evidence="5" id="KW-0547">Nucleotide-binding</keyword>
<evidence type="ECO:0000259" key="15">
    <source>
        <dbReference type="PROSITE" id="PS50110"/>
    </source>
</evidence>
<dbReference type="PANTHER" id="PTHR45339">
    <property type="entry name" value="HYBRID SIGNAL TRANSDUCTION HISTIDINE KINASE J"/>
    <property type="match status" value="1"/>
</dbReference>
<dbReference type="InterPro" id="IPR005467">
    <property type="entry name" value="His_kinase_dom"/>
</dbReference>
<dbReference type="PANTHER" id="PTHR45339:SF1">
    <property type="entry name" value="HYBRID SIGNAL TRANSDUCTION HISTIDINE KINASE J"/>
    <property type="match status" value="1"/>
</dbReference>
<comment type="caution">
    <text evidence="16">The sequence shown here is derived from an EMBL/GenBank/DDBJ whole genome shotgun (WGS) entry which is preliminary data.</text>
</comment>
<keyword evidence="6" id="KW-0418">Kinase</keyword>
<dbReference type="CDD" id="cd17546">
    <property type="entry name" value="REC_hyHK_CKI1_RcsC-like"/>
    <property type="match status" value="1"/>
</dbReference>
<dbReference type="GO" id="GO:0000155">
    <property type="term" value="F:phosphorelay sensor kinase activity"/>
    <property type="evidence" value="ECO:0007669"/>
    <property type="project" value="InterPro"/>
</dbReference>
<comment type="subunit">
    <text evidence="10">At low DSF concentrations, interacts with RpfF.</text>
</comment>
<dbReference type="SMART" id="SM00388">
    <property type="entry name" value="HisKA"/>
    <property type="match status" value="1"/>
</dbReference>
<dbReference type="CDD" id="cd00082">
    <property type="entry name" value="HisKA"/>
    <property type="match status" value="1"/>
</dbReference>
<comment type="function">
    <text evidence="9">Member of the two-component regulatory system BvgS/BvgA. Phosphorylates BvgA via a four-step phosphorelay in response to environmental signals.</text>
</comment>
<dbReference type="AlphaFoldDB" id="A0A935MT40"/>
<organism evidence="16 17">
    <name type="scientific">Candidatus Dechloromonas phosphorivorans</name>
    <dbReference type="NCBI Taxonomy" id="2899244"/>
    <lineage>
        <taxon>Bacteria</taxon>
        <taxon>Pseudomonadati</taxon>
        <taxon>Pseudomonadota</taxon>
        <taxon>Betaproteobacteria</taxon>
        <taxon>Rhodocyclales</taxon>
        <taxon>Azonexaceae</taxon>
        <taxon>Dechloromonas</taxon>
    </lineage>
</organism>
<feature type="modified residue" description="4-aspartylphosphate" evidence="13">
    <location>
        <position position="486"/>
    </location>
</feature>
<evidence type="ECO:0000256" key="11">
    <source>
        <dbReference type="ARBA" id="ARBA00068150"/>
    </source>
</evidence>
<dbReference type="PROSITE" id="PS50110">
    <property type="entry name" value="RESPONSE_REGULATORY"/>
    <property type="match status" value="2"/>
</dbReference>
<evidence type="ECO:0000256" key="7">
    <source>
        <dbReference type="ARBA" id="ARBA00022840"/>
    </source>
</evidence>
<dbReference type="InterPro" id="IPR011006">
    <property type="entry name" value="CheY-like_superfamily"/>
</dbReference>
<keyword evidence="3 13" id="KW-0597">Phosphoprotein</keyword>
<evidence type="ECO:0000256" key="6">
    <source>
        <dbReference type="ARBA" id="ARBA00022777"/>
    </source>
</evidence>
<feature type="domain" description="Response regulatory" evidence="15">
    <location>
        <begin position="437"/>
        <end position="553"/>
    </location>
</feature>
<dbReference type="SUPFAM" id="SSF55874">
    <property type="entry name" value="ATPase domain of HSP90 chaperone/DNA topoisomerase II/histidine kinase"/>
    <property type="match status" value="1"/>
</dbReference>
<keyword evidence="8" id="KW-0902">Two-component regulatory system</keyword>
<dbReference type="SUPFAM" id="SSF47384">
    <property type="entry name" value="Homodimeric domain of signal transducing histidine kinase"/>
    <property type="match status" value="1"/>
</dbReference>
<dbReference type="GO" id="GO:0005524">
    <property type="term" value="F:ATP binding"/>
    <property type="evidence" value="ECO:0007669"/>
    <property type="project" value="UniProtKB-KW"/>
</dbReference>
<evidence type="ECO:0000259" key="14">
    <source>
        <dbReference type="PROSITE" id="PS50109"/>
    </source>
</evidence>
<reference evidence="16 17" key="1">
    <citation type="submission" date="2020-10" db="EMBL/GenBank/DDBJ databases">
        <title>Connecting structure to function with the recovery of over 1000 high-quality activated sludge metagenome-assembled genomes encoding full-length rRNA genes using long-read sequencing.</title>
        <authorList>
            <person name="Singleton C.M."/>
            <person name="Petriglieri F."/>
            <person name="Kristensen J.M."/>
            <person name="Kirkegaard R.H."/>
            <person name="Michaelsen T.Y."/>
            <person name="Andersen M.H."/>
            <person name="Karst S.M."/>
            <person name="Dueholm M.S."/>
            <person name="Nielsen P.H."/>
            <person name="Albertsen M."/>
        </authorList>
    </citation>
    <scope>NUCLEOTIDE SEQUENCE [LARGE SCALE GENOMIC DNA]</scope>
    <source>
        <strain evidence="16">EsbW_18-Q3-R4-48_BATAC.463</strain>
    </source>
</reference>
<dbReference type="EMBL" id="JADJMS010000018">
    <property type="protein sequence ID" value="MBK7415249.1"/>
    <property type="molecule type" value="Genomic_DNA"/>
</dbReference>
<dbReference type="CDD" id="cd16922">
    <property type="entry name" value="HATPase_EvgS-ArcB-TorS-like"/>
    <property type="match status" value="1"/>
</dbReference>
<feature type="modified residue" description="4-aspartylphosphate" evidence="13">
    <location>
        <position position="336"/>
    </location>
</feature>
<keyword evidence="4" id="KW-0808">Transferase</keyword>
<proteinExistence type="predicted"/>
<evidence type="ECO:0000256" key="10">
    <source>
        <dbReference type="ARBA" id="ARBA00064003"/>
    </source>
</evidence>